<proteinExistence type="predicted"/>
<dbReference type="VEuPathDB" id="FungiDB:PYU1_G004580"/>
<sequence>MSTNGHRLRDECASSQCAAQRSSSNEPSPIVAASAAAEDASETRRVVVALFHDGFVCRHVTPARANIEGFAQPYDAESSYFLACIENGQLPDGLADMVDCSLHEDGILAEIWDYRGSRTACPLSSVALPQSMPLGSQNRGCKGWKVVLQPSARTEQIEDMFGHFPELAVGELESLSDDSECQLLEGVLPASWNGPVLYNQSQDTCTVLHASSCKEDPGWNASFQECMPVLYQGRMKEHLSSEDELTVTTRSIDESSAYQHDDDDGRINFETNSDAQVHRCEPDTDISSPKCEGTQGFLLTLDKDAFPGLRSMHHLTTSALLSPTEPKKQVVNESQWQKVACQAKKRAIGNDQALGGRAKAANALPNQAKQPQSLGHTEQVDDSSDTPPPLDLEHDTRTRKPDSPPLPTTSSAHEREQEGCCNNLAFYSTLPPLPATQRFLSKLKGKRRRPSFESLEYGMPARLIFNHVGIFFQAATKFERQHAFFLHTNLQRLMPTASPTETIMQSPVGSMNYLASQLGALQYPTDVVDVAKFRQLRHTAAAAAASDGVDWGVEVVALPRRLAGAAAVMEYRLLLATKAVRVHNGMLPVTAACSVDEIEFL</sequence>
<feature type="compositionally biased region" description="Basic and acidic residues" evidence="1">
    <location>
        <begin position="391"/>
        <end position="402"/>
    </location>
</feature>
<dbReference type="EMBL" id="GL376631">
    <property type="status" value="NOT_ANNOTATED_CDS"/>
    <property type="molecule type" value="Genomic_DNA"/>
</dbReference>
<dbReference type="EnsemblProtists" id="PYU1_T004591">
    <property type="protein sequence ID" value="PYU1_T004591"/>
    <property type="gene ID" value="PYU1_G004580"/>
</dbReference>
<feature type="region of interest" description="Disordered" evidence="1">
    <location>
        <begin position="365"/>
        <end position="415"/>
    </location>
</feature>
<keyword evidence="3" id="KW-1185">Reference proteome</keyword>
<dbReference type="eggNOG" id="ENOG502S8HM">
    <property type="taxonomic scope" value="Eukaryota"/>
</dbReference>
<feature type="region of interest" description="Disordered" evidence="1">
    <location>
        <begin position="1"/>
        <end position="29"/>
    </location>
</feature>
<dbReference type="AlphaFoldDB" id="K3WHZ9"/>
<protein>
    <submittedName>
        <fullName evidence="2">Uncharacterized protein</fullName>
    </submittedName>
</protein>
<reference evidence="3" key="2">
    <citation type="submission" date="2010-04" db="EMBL/GenBank/DDBJ databases">
        <authorList>
            <person name="Buell R."/>
            <person name="Hamilton J."/>
            <person name="Hostetler J."/>
        </authorList>
    </citation>
    <scope>NUCLEOTIDE SEQUENCE [LARGE SCALE GENOMIC DNA]</scope>
    <source>
        <strain evidence="3">DAOM:BR144</strain>
    </source>
</reference>
<dbReference type="HOGENOM" id="CLU_454570_0_0_1"/>
<feature type="compositionally biased region" description="Low complexity" evidence="1">
    <location>
        <begin position="13"/>
        <end position="24"/>
    </location>
</feature>
<organism evidence="2 3">
    <name type="scientific">Globisporangium ultimum (strain ATCC 200006 / CBS 805.95 / DAOM BR144)</name>
    <name type="common">Pythium ultimum</name>
    <dbReference type="NCBI Taxonomy" id="431595"/>
    <lineage>
        <taxon>Eukaryota</taxon>
        <taxon>Sar</taxon>
        <taxon>Stramenopiles</taxon>
        <taxon>Oomycota</taxon>
        <taxon>Peronosporomycetes</taxon>
        <taxon>Pythiales</taxon>
        <taxon>Pythiaceae</taxon>
        <taxon>Globisporangium</taxon>
    </lineage>
</organism>
<evidence type="ECO:0000313" key="2">
    <source>
        <dbReference type="EnsemblProtists" id="PYU1_T004591"/>
    </source>
</evidence>
<feature type="compositionally biased region" description="Polar residues" evidence="1">
    <location>
        <begin position="365"/>
        <end position="376"/>
    </location>
</feature>
<reference evidence="3" key="1">
    <citation type="journal article" date="2010" name="Genome Biol.">
        <title>Genome sequence of the necrotrophic plant pathogen Pythium ultimum reveals original pathogenicity mechanisms and effector repertoire.</title>
        <authorList>
            <person name="Levesque C.A."/>
            <person name="Brouwer H."/>
            <person name="Cano L."/>
            <person name="Hamilton J.P."/>
            <person name="Holt C."/>
            <person name="Huitema E."/>
            <person name="Raffaele S."/>
            <person name="Robideau G.P."/>
            <person name="Thines M."/>
            <person name="Win J."/>
            <person name="Zerillo M.M."/>
            <person name="Beakes G.W."/>
            <person name="Boore J.L."/>
            <person name="Busam D."/>
            <person name="Dumas B."/>
            <person name="Ferriera S."/>
            <person name="Fuerstenberg S.I."/>
            <person name="Gachon C.M."/>
            <person name="Gaulin E."/>
            <person name="Govers F."/>
            <person name="Grenville-Briggs L."/>
            <person name="Horner N."/>
            <person name="Hostetler J."/>
            <person name="Jiang R.H."/>
            <person name="Johnson J."/>
            <person name="Krajaejun T."/>
            <person name="Lin H."/>
            <person name="Meijer H.J."/>
            <person name="Moore B."/>
            <person name="Morris P."/>
            <person name="Phuntmart V."/>
            <person name="Puiu D."/>
            <person name="Shetty J."/>
            <person name="Stajich J.E."/>
            <person name="Tripathy S."/>
            <person name="Wawra S."/>
            <person name="van West P."/>
            <person name="Whitty B.R."/>
            <person name="Coutinho P.M."/>
            <person name="Henrissat B."/>
            <person name="Martin F."/>
            <person name="Thomas P.D."/>
            <person name="Tyler B.M."/>
            <person name="De Vries R.P."/>
            <person name="Kamoun S."/>
            <person name="Yandell M."/>
            <person name="Tisserat N."/>
            <person name="Buell C.R."/>
        </authorList>
    </citation>
    <scope>NUCLEOTIDE SEQUENCE</scope>
    <source>
        <strain evidence="3">DAOM:BR144</strain>
    </source>
</reference>
<dbReference type="InParanoid" id="K3WHZ9"/>
<evidence type="ECO:0000313" key="3">
    <source>
        <dbReference type="Proteomes" id="UP000019132"/>
    </source>
</evidence>
<accession>K3WHZ9</accession>
<evidence type="ECO:0000256" key="1">
    <source>
        <dbReference type="SAM" id="MobiDB-lite"/>
    </source>
</evidence>
<dbReference type="Proteomes" id="UP000019132">
    <property type="component" value="Unassembled WGS sequence"/>
</dbReference>
<name>K3WHZ9_GLOUD</name>
<reference evidence="2" key="3">
    <citation type="submission" date="2015-02" db="UniProtKB">
        <authorList>
            <consortium name="EnsemblProtists"/>
        </authorList>
    </citation>
    <scope>IDENTIFICATION</scope>
    <source>
        <strain evidence="2">DAOM BR144</strain>
    </source>
</reference>